<dbReference type="Gene3D" id="2.130.10.10">
    <property type="entry name" value="YVTN repeat-like/Quinoprotein amine dehydrogenase"/>
    <property type="match status" value="2"/>
</dbReference>
<dbReference type="RefSeq" id="WP_243549236.1">
    <property type="nucleotide sequence ID" value="NZ_CP094532.1"/>
</dbReference>
<reference evidence="4 5" key="1">
    <citation type="submission" date="2022-03" db="EMBL/GenBank/DDBJ databases">
        <title>Chryseobacterium sp. isolated from particulate matters in swine house.</title>
        <authorList>
            <person name="Won M."/>
            <person name="Kim S.-J."/>
            <person name="Kwon S.-W."/>
        </authorList>
    </citation>
    <scope>NUCLEOTIDE SEQUENCE [LARGE SCALE GENOMIC DNA]</scope>
    <source>
        <strain evidence="4 5">SC2-2</strain>
    </source>
</reference>
<organism evidence="4 5">
    <name type="scientific">Chryseobacterium suipulveris</name>
    <dbReference type="NCBI Taxonomy" id="2929800"/>
    <lineage>
        <taxon>Bacteria</taxon>
        <taxon>Pseudomonadati</taxon>
        <taxon>Bacteroidota</taxon>
        <taxon>Flavobacteriia</taxon>
        <taxon>Flavobacteriales</taxon>
        <taxon>Weeksellaceae</taxon>
        <taxon>Chryseobacterium group</taxon>
        <taxon>Chryseobacterium</taxon>
    </lineage>
</organism>
<dbReference type="InterPro" id="IPR026444">
    <property type="entry name" value="Secre_tail"/>
</dbReference>
<dbReference type="SUPFAM" id="SSF110296">
    <property type="entry name" value="Oligoxyloglucan reducing end-specific cellobiohydrolase"/>
    <property type="match status" value="2"/>
</dbReference>
<evidence type="ECO:0000313" key="4">
    <source>
        <dbReference type="EMBL" id="UOE41010.1"/>
    </source>
</evidence>
<keyword evidence="1 2" id="KW-0732">Signal</keyword>
<dbReference type="Proteomes" id="UP000831460">
    <property type="component" value="Chromosome"/>
</dbReference>
<protein>
    <submittedName>
        <fullName evidence="4">T9SS type A sorting domain-containing protein</fullName>
    </submittedName>
</protein>
<gene>
    <name evidence="4" type="ORF">MTP09_14065</name>
</gene>
<feature type="chain" id="PRO_5045267505" evidence="2">
    <location>
        <begin position="19"/>
        <end position="453"/>
    </location>
</feature>
<dbReference type="NCBIfam" id="TIGR04183">
    <property type="entry name" value="Por_Secre_tail"/>
    <property type="match status" value="1"/>
</dbReference>
<evidence type="ECO:0000256" key="1">
    <source>
        <dbReference type="ARBA" id="ARBA00022729"/>
    </source>
</evidence>
<feature type="signal peptide" evidence="2">
    <location>
        <begin position="1"/>
        <end position="18"/>
    </location>
</feature>
<evidence type="ECO:0000256" key="2">
    <source>
        <dbReference type="SAM" id="SignalP"/>
    </source>
</evidence>
<proteinExistence type="predicted"/>
<evidence type="ECO:0000259" key="3">
    <source>
        <dbReference type="Pfam" id="PF18962"/>
    </source>
</evidence>
<dbReference type="InterPro" id="IPR015943">
    <property type="entry name" value="WD40/YVTN_repeat-like_dom_sf"/>
</dbReference>
<keyword evidence="5" id="KW-1185">Reference proteome</keyword>
<dbReference type="EMBL" id="CP094532">
    <property type="protein sequence ID" value="UOE41010.1"/>
    <property type="molecule type" value="Genomic_DNA"/>
</dbReference>
<feature type="domain" description="Secretion system C-terminal sorting" evidence="3">
    <location>
        <begin position="386"/>
        <end position="451"/>
    </location>
</feature>
<sequence>MKKLLLTGFALVAMMATAQNSWVAQATNFAANFGVDEIKIVDANTAWTFAYDGSGAGTYPKVVSKTLNGGTSWSARPVSGLASNALISDITAIDGNTAWIATAPFSSGVTANGIWKTTDGGATWTKQANAYNPANAASFANHVHFWDANNGWTSGDPINNKFEMYKTSNGGTTWTAVSGALAPDNSDEFTYVGMKDVQGDDIWVGTSIGRILHSADRGTTWTGAYSPVLDFGGVITSGSSGHLAMNADKTHGLLIAVDGAAAGQTLSAALYSTADGGQTWDPVTPTGTWYFGDVAYVPGTASTYVTTGINFNNNAWLGSAYSTDGGLTWNSIDTGEQRGKVAFLNPTTGWAGQFSDGPGGTKGILKFSGNLALATSEAGVKSNLKVFPNPASDVVNITSNKKIESVVVIDLSGRVLTAAKGSQVNVSSLAKGTYMLQVHYGGGAVENTKLIKK</sequence>
<accession>A0ABY4BPH9</accession>
<name>A0ABY4BPH9_9FLAO</name>
<evidence type="ECO:0000313" key="5">
    <source>
        <dbReference type="Proteomes" id="UP000831460"/>
    </source>
</evidence>
<dbReference type="Pfam" id="PF18962">
    <property type="entry name" value="Por_Secre_tail"/>
    <property type="match status" value="1"/>
</dbReference>